<keyword evidence="2" id="KW-0067">ATP-binding</keyword>
<evidence type="ECO:0000313" key="3">
    <source>
        <dbReference type="Proteomes" id="UP000044377"/>
    </source>
</evidence>
<protein>
    <submittedName>
        <fullName evidence="2">Putative transporter ATP-binding protein</fullName>
    </submittedName>
</protein>
<reference evidence="3" key="1">
    <citation type="submission" date="2015-01" db="EMBL/GenBank/DDBJ databases">
        <authorList>
            <person name="Paterson Steve"/>
        </authorList>
    </citation>
    <scope>NUCLEOTIDE SEQUENCE [LARGE SCALE GENOMIC DNA]</scope>
    <source>
        <strain evidence="3">OBR1</strain>
    </source>
</reference>
<dbReference type="GO" id="GO:0022857">
    <property type="term" value="F:transmembrane transporter activity"/>
    <property type="evidence" value="ECO:0007669"/>
    <property type="project" value="InterPro"/>
</dbReference>
<dbReference type="EMBL" id="CGIG01000001">
    <property type="protein sequence ID" value="CPR19593.1"/>
    <property type="molecule type" value="Genomic_DNA"/>
</dbReference>
<evidence type="ECO:0000259" key="1">
    <source>
        <dbReference type="Pfam" id="PF08402"/>
    </source>
</evidence>
<dbReference type="InterPro" id="IPR012340">
    <property type="entry name" value="NA-bd_OB-fold"/>
</dbReference>
<dbReference type="GO" id="GO:0005524">
    <property type="term" value="F:ATP binding"/>
    <property type="evidence" value="ECO:0007669"/>
    <property type="project" value="UniProtKB-KW"/>
</dbReference>
<proteinExistence type="predicted"/>
<dbReference type="GO" id="GO:0043190">
    <property type="term" value="C:ATP-binding cassette (ABC) transporter complex"/>
    <property type="evidence" value="ECO:0007669"/>
    <property type="project" value="InterPro"/>
</dbReference>
<dbReference type="InterPro" id="IPR013611">
    <property type="entry name" value="Transp-assoc_OB_typ2"/>
</dbReference>
<dbReference type="OrthoDB" id="7001621at2"/>
<sequence length="67" mass="7539">MIAARISVVEAMGNELFAYFELNGARMIARIPFAPGKAISHGDNLRLHFDMAHCHLFDMESEQALFD</sequence>
<dbReference type="InterPro" id="IPR008995">
    <property type="entry name" value="Mo/tungstate-bd_C_term_dom"/>
</dbReference>
<gene>
    <name evidence="2" type="ORF">BN1221_03846</name>
</gene>
<name>A0A0G4JZJ0_9GAMM</name>
<dbReference type="Gene3D" id="2.40.50.100">
    <property type="match status" value="1"/>
</dbReference>
<dbReference type="AlphaFoldDB" id="A0A0G4JZJ0"/>
<dbReference type="Gene3D" id="2.40.50.140">
    <property type="entry name" value="Nucleic acid-binding proteins"/>
    <property type="match status" value="1"/>
</dbReference>
<keyword evidence="2" id="KW-0547">Nucleotide-binding</keyword>
<dbReference type="SUPFAM" id="SSF50331">
    <property type="entry name" value="MOP-like"/>
    <property type="match status" value="1"/>
</dbReference>
<dbReference type="Pfam" id="PF08402">
    <property type="entry name" value="TOBE_2"/>
    <property type="match status" value="1"/>
</dbReference>
<organism evidence="2 3">
    <name type="scientific">Brenneria goodwinii</name>
    <dbReference type="NCBI Taxonomy" id="1109412"/>
    <lineage>
        <taxon>Bacteria</taxon>
        <taxon>Pseudomonadati</taxon>
        <taxon>Pseudomonadota</taxon>
        <taxon>Gammaproteobacteria</taxon>
        <taxon>Enterobacterales</taxon>
        <taxon>Pectobacteriaceae</taxon>
        <taxon>Brenneria</taxon>
    </lineage>
</organism>
<dbReference type="STRING" id="1109412.BN1221_03846"/>
<feature type="domain" description="Transport-associated OB type 2" evidence="1">
    <location>
        <begin position="3"/>
        <end position="57"/>
    </location>
</feature>
<accession>A0A0G4JZJ0</accession>
<evidence type="ECO:0000313" key="2">
    <source>
        <dbReference type="EMBL" id="CPR19593.1"/>
    </source>
</evidence>
<dbReference type="Proteomes" id="UP000044377">
    <property type="component" value="Unassembled WGS sequence"/>
</dbReference>
<keyword evidence="3" id="KW-1185">Reference proteome</keyword>